<dbReference type="GO" id="GO:0019288">
    <property type="term" value="P:isopentenyl diphosphate biosynthetic process, methylerythritol 4-phosphate pathway"/>
    <property type="evidence" value="ECO:0007669"/>
    <property type="project" value="TreeGrafter"/>
</dbReference>
<comment type="similarity">
    <text evidence="3">Belongs to the transketolase family. DXPS subfamily.</text>
</comment>
<keyword evidence="9" id="KW-0784">Thiamine biosynthesis</keyword>
<dbReference type="GO" id="GO:0005829">
    <property type="term" value="C:cytosol"/>
    <property type="evidence" value="ECO:0007669"/>
    <property type="project" value="TreeGrafter"/>
</dbReference>
<evidence type="ECO:0000313" key="14">
    <source>
        <dbReference type="Proteomes" id="UP000244161"/>
    </source>
</evidence>
<protein>
    <recommendedName>
        <fullName evidence="5">1-deoxy-D-xylulose-5-phosphate synthase</fullName>
        <ecNumber evidence="5">2.2.1.7</ecNumber>
    </recommendedName>
</protein>
<dbReference type="CDD" id="cd07033">
    <property type="entry name" value="TPP_PYR_DXS_TK_like"/>
    <property type="match status" value="1"/>
</dbReference>
<dbReference type="InterPro" id="IPR005477">
    <property type="entry name" value="Dxylulose-5-P_synthase"/>
</dbReference>
<dbReference type="Pfam" id="PF02780">
    <property type="entry name" value="Transketolase_C"/>
    <property type="match status" value="1"/>
</dbReference>
<dbReference type="Gene3D" id="3.40.50.920">
    <property type="match status" value="1"/>
</dbReference>
<keyword evidence="14" id="KW-1185">Reference proteome</keyword>
<evidence type="ECO:0000259" key="12">
    <source>
        <dbReference type="SMART" id="SM00861"/>
    </source>
</evidence>
<dbReference type="PANTHER" id="PTHR43322:SF1">
    <property type="entry name" value="1-DEOXY-D-XYLULOSE-5-PHOSPHATE SYNTHASE"/>
    <property type="match status" value="1"/>
</dbReference>
<dbReference type="InterPro" id="IPR005475">
    <property type="entry name" value="Transketolase-like_Pyr-bd"/>
</dbReference>
<dbReference type="SUPFAM" id="SSF52922">
    <property type="entry name" value="TK C-terminal domain-like"/>
    <property type="match status" value="1"/>
</dbReference>
<feature type="domain" description="Transketolase-like pyrimidine-binding" evidence="12">
    <location>
        <begin position="1"/>
        <end position="135"/>
    </location>
</feature>
<organism evidence="13 14">
    <name type="scientific">Trichococcus patagoniensis</name>
    <dbReference type="NCBI Taxonomy" id="382641"/>
    <lineage>
        <taxon>Bacteria</taxon>
        <taxon>Bacillati</taxon>
        <taxon>Bacillota</taxon>
        <taxon>Bacilli</taxon>
        <taxon>Lactobacillales</taxon>
        <taxon>Carnobacteriaceae</taxon>
        <taxon>Trichococcus</taxon>
    </lineage>
</organism>
<dbReference type="InterPro" id="IPR033248">
    <property type="entry name" value="Transketolase_C"/>
</dbReference>
<dbReference type="InterPro" id="IPR009014">
    <property type="entry name" value="Transketo_C/PFOR_II"/>
</dbReference>
<evidence type="ECO:0000256" key="2">
    <source>
        <dbReference type="ARBA" id="ARBA00004980"/>
    </source>
</evidence>
<evidence type="ECO:0000256" key="4">
    <source>
        <dbReference type="ARBA" id="ARBA00011738"/>
    </source>
</evidence>
<reference evidence="13 14" key="1">
    <citation type="submission" date="2018-04" db="EMBL/GenBank/DDBJ databases">
        <title>Genomic Encyclopedia of Archaeal and Bacterial Type Strains, Phase II (KMG-II): from individual species to whole genera.</title>
        <authorList>
            <person name="Goeker M."/>
        </authorList>
    </citation>
    <scope>NUCLEOTIDE SEQUENCE [LARGE SCALE GENOMIC DNA]</scope>
    <source>
        <strain evidence="13 14">DSM 18806</strain>
    </source>
</reference>
<dbReference type="GO" id="GO:0016114">
    <property type="term" value="P:terpenoid biosynthetic process"/>
    <property type="evidence" value="ECO:0007669"/>
    <property type="project" value="InterPro"/>
</dbReference>
<dbReference type="SUPFAM" id="SSF52518">
    <property type="entry name" value="Thiamin diphosphate-binding fold (THDP-binding)"/>
    <property type="match status" value="1"/>
</dbReference>
<comment type="subunit">
    <text evidence="4">Homodimer.</text>
</comment>
<comment type="pathway">
    <text evidence="2">Metabolic intermediate biosynthesis; 1-deoxy-D-xylulose 5-phosphate biosynthesis; 1-deoxy-D-xylulose 5-phosphate from D-glyceraldehyde 3-phosphate and pyruvate: step 1/1.</text>
</comment>
<evidence type="ECO:0000256" key="11">
    <source>
        <dbReference type="ARBA" id="ARBA00023229"/>
    </source>
</evidence>
<evidence type="ECO:0000256" key="3">
    <source>
        <dbReference type="ARBA" id="ARBA00011081"/>
    </source>
</evidence>
<comment type="cofactor">
    <cofactor evidence="1">
        <name>Mg(2+)</name>
        <dbReference type="ChEBI" id="CHEBI:18420"/>
    </cofactor>
</comment>
<gene>
    <name evidence="13" type="ORF">C8U37_10120</name>
</gene>
<dbReference type="GO" id="GO:0046872">
    <property type="term" value="F:metal ion binding"/>
    <property type="evidence" value="ECO:0007669"/>
    <property type="project" value="UniProtKB-KW"/>
</dbReference>
<proteinExistence type="inferred from homology"/>
<dbReference type="Gene3D" id="3.40.50.970">
    <property type="match status" value="1"/>
</dbReference>
<keyword evidence="7" id="KW-0479">Metal-binding</keyword>
<keyword evidence="6" id="KW-0808">Transferase</keyword>
<dbReference type="Proteomes" id="UP000244161">
    <property type="component" value="Unassembled WGS sequence"/>
</dbReference>
<dbReference type="EC" id="2.2.1.7" evidence="5"/>
<dbReference type="OrthoDB" id="9803371at2"/>
<dbReference type="SMART" id="SM00861">
    <property type="entry name" value="Transket_pyr"/>
    <property type="match status" value="1"/>
</dbReference>
<dbReference type="PANTHER" id="PTHR43322">
    <property type="entry name" value="1-D-DEOXYXYLULOSE 5-PHOSPHATE SYNTHASE-RELATED"/>
    <property type="match status" value="1"/>
</dbReference>
<dbReference type="AlphaFoldDB" id="A0A2T5IQU1"/>
<dbReference type="EMBL" id="QAOM01000001">
    <property type="protein sequence ID" value="PTQ86186.1"/>
    <property type="molecule type" value="Genomic_DNA"/>
</dbReference>
<dbReference type="Pfam" id="PF02779">
    <property type="entry name" value="Transket_pyr"/>
    <property type="match status" value="1"/>
</dbReference>
<evidence type="ECO:0000256" key="10">
    <source>
        <dbReference type="ARBA" id="ARBA00023052"/>
    </source>
</evidence>
<evidence type="ECO:0000256" key="6">
    <source>
        <dbReference type="ARBA" id="ARBA00022679"/>
    </source>
</evidence>
<dbReference type="GO" id="GO:0009228">
    <property type="term" value="P:thiamine biosynthetic process"/>
    <property type="evidence" value="ECO:0007669"/>
    <property type="project" value="UniProtKB-KW"/>
</dbReference>
<evidence type="ECO:0000256" key="8">
    <source>
        <dbReference type="ARBA" id="ARBA00022842"/>
    </source>
</evidence>
<evidence type="ECO:0000256" key="1">
    <source>
        <dbReference type="ARBA" id="ARBA00001946"/>
    </source>
</evidence>
<comment type="caution">
    <text evidence="13">The sequence shown here is derived from an EMBL/GenBank/DDBJ whole genome shotgun (WGS) entry which is preliminary data.</text>
</comment>
<evidence type="ECO:0000256" key="9">
    <source>
        <dbReference type="ARBA" id="ARBA00022977"/>
    </source>
</evidence>
<keyword evidence="10" id="KW-0786">Thiamine pyrophosphate</keyword>
<dbReference type="InterPro" id="IPR029061">
    <property type="entry name" value="THDP-binding"/>
</dbReference>
<dbReference type="UniPathway" id="UPA00064">
    <property type="reaction ID" value="UER00091"/>
</dbReference>
<keyword evidence="11" id="KW-0414">Isoprene biosynthesis</keyword>
<evidence type="ECO:0000313" key="13">
    <source>
        <dbReference type="EMBL" id="PTQ86186.1"/>
    </source>
</evidence>
<dbReference type="RefSeq" id="WP_108031169.1">
    <property type="nucleotide sequence ID" value="NZ_QAOM01000001.1"/>
</dbReference>
<dbReference type="GO" id="GO:0008661">
    <property type="term" value="F:1-deoxy-D-xylulose-5-phosphate synthase activity"/>
    <property type="evidence" value="ECO:0007669"/>
    <property type="project" value="UniProtKB-EC"/>
</dbReference>
<keyword evidence="8" id="KW-0460">Magnesium</keyword>
<sequence length="222" mass="24152">MFRLNVFKAAHPEHFFDVGIAEGHSITFAAGLASQGVKPVVFHSMTFLQRAYDQLSQDLAINELLAVLIIGGGNISSGAMTHLGLFDIPLIKSIPNFNYLAPTSKEELLAMLDWALQQEKGPIAIRLPNGPAVSRENKMADFQSPTYEILHKGKRVALLALGSFLSLGEQVTDQMKVETGEDITLVNPRSIREVDADTLKDLEATPDLIATLEDGSLAGRIL</sequence>
<evidence type="ECO:0000256" key="7">
    <source>
        <dbReference type="ARBA" id="ARBA00022723"/>
    </source>
</evidence>
<accession>A0A2T5IQU1</accession>
<evidence type="ECO:0000256" key="5">
    <source>
        <dbReference type="ARBA" id="ARBA00013150"/>
    </source>
</evidence>
<name>A0A2T5IQU1_9LACT</name>